<dbReference type="Pfam" id="PF07581">
    <property type="entry name" value="Glug"/>
    <property type="match status" value="1"/>
</dbReference>
<keyword evidence="1" id="KW-0134">Cell wall</keyword>
<dbReference type="InterPro" id="IPR011493">
    <property type="entry name" value="GLUG"/>
</dbReference>
<evidence type="ECO:0000256" key="1">
    <source>
        <dbReference type="ARBA" id="ARBA00022512"/>
    </source>
</evidence>
<feature type="transmembrane region" description="Helical" evidence="6">
    <location>
        <begin position="818"/>
        <end position="839"/>
    </location>
</feature>
<evidence type="ECO:0000256" key="6">
    <source>
        <dbReference type="SAM" id="Phobius"/>
    </source>
</evidence>
<keyword evidence="4" id="KW-0572">Peptidoglycan-anchor</keyword>
<dbReference type="InterPro" id="IPR019931">
    <property type="entry name" value="LPXTG_anchor"/>
</dbReference>
<reference evidence="8 9" key="1">
    <citation type="submission" date="2024-03" db="EMBL/GenBank/DDBJ databases">
        <title>Human intestinal bacterial collection.</title>
        <authorList>
            <person name="Pauvert C."/>
            <person name="Hitch T.C.A."/>
            <person name="Clavel T."/>
        </authorList>
    </citation>
    <scope>NUCLEOTIDE SEQUENCE [LARGE SCALE GENOMIC DNA]</scope>
    <source>
        <strain evidence="8 9">CLA-AP-H18</strain>
    </source>
</reference>
<evidence type="ECO:0000256" key="3">
    <source>
        <dbReference type="ARBA" id="ARBA00022729"/>
    </source>
</evidence>
<evidence type="ECO:0000313" key="9">
    <source>
        <dbReference type="Proteomes" id="UP001478133"/>
    </source>
</evidence>
<feature type="region of interest" description="Disordered" evidence="5">
    <location>
        <begin position="789"/>
        <end position="812"/>
    </location>
</feature>
<sequence length="847" mass="89550">MIQNCTATNSANSGEAYGGGVSAACVKKITLADSARIVGCTAANGSGLYITGSQVPGYGILHANSGSVDGDVVLGDTEDGPSTITGSGGTVFNGKVTVTPGSIIESGTFNGEVINNGTITGGVFNNTVSGSGTITGGTFNTPMTGSGTETDPYQISTADQLKLFRDKVNDAKTEEETKICAVLTSAIDLNNEPWTPIGNYTEGNQIYYEGTFDGGGHTISGLNVTGNFRYASLFGAVKGGTIKNLTVAGNVSHNYYSTSLDCHVGGIVGGALDAATIENCSNNCSVTGSSRNYIGGIAGSNIDNARIIDCYNVGTITGRIHETGGVTGLNMSTISNCYNVGTIKTLYNSDAVGEIVGRNNGTVENCYYLAGTNLNAVGQNNSNGNITKTESKTAANFANDTVLALLKAGERDNNADPWADECKYLNAVGKTLPVFNGQGDAHDHQSNDWKSNETEHWQVCTCGAVFHKAEHSGGKATCTEKAKCAVCGAEYGDVLGHDFTTSWTHDDNEHWKQCSRCDIKDDVSPHTWNNGTITTAPTCTKAGKKTYSCTKCDATKIEPIPATGHSWKSDWTSDATHHWHECANENCDVTDNAGKDGYAEHSGGTATCTEKAVCTHCGQSYGETNPVNHTGTEQWTQTTTTHEKKWNCCNTVSVPNENHEWADGVCSECGYVCLHEDTDKNHICDICGKTISDHKDADNNHLCDYCGEKISNHTGGKATCIAKAVCEICKESYGSLDPNNHTDLKHIDAKAATAAEEGNIEYWYCSGCKKYYKDAKATQEITEAQIVTAKLPSDNNGSNNKPGNNATTSPQTGDNSNLALWIALLFISGGAVTATTVYGRKKKHSVK</sequence>
<feature type="domain" description="Gram-positive cocci surface proteins LPxTG" evidence="7">
    <location>
        <begin position="809"/>
        <end position="847"/>
    </location>
</feature>
<dbReference type="EMBL" id="JBBMFI010000021">
    <property type="protein sequence ID" value="MEQ2565905.1"/>
    <property type="molecule type" value="Genomic_DNA"/>
</dbReference>
<dbReference type="Proteomes" id="UP001478133">
    <property type="component" value="Unassembled WGS sequence"/>
</dbReference>
<keyword evidence="9" id="KW-1185">Reference proteome</keyword>
<evidence type="ECO:0000256" key="4">
    <source>
        <dbReference type="ARBA" id="ARBA00023088"/>
    </source>
</evidence>
<name>A0ABV1HUB2_9FIRM</name>
<keyword evidence="2" id="KW-0964">Secreted</keyword>
<evidence type="ECO:0000256" key="5">
    <source>
        <dbReference type="SAM" id="MobiDB-lite"/>
    </source>
</evidence>
<evidence type="ECO:0000256" key="2">
    <source>
        <dbReference type="ARBA" id="ARBA00022525"/>
    </source>
</evidence>
<keyword evidence="6" id="KW-0472">Membrane</keyword>
<feature type="compositionally biased region" description="Low complexity" evidence="5">
    <location>
        <begin position="792"/>
        <end position="805"/>
    </location>
</feature>
<keyword evidence="3" id="KW-0732">Signal</keyword>
<protein>
    <submittedName>
        <fullName evidence="8">GLUG motif-containing protein</fullName>
    </submittedName>
</protein>
<gene>
    <name evidence="8" type="ORF">ABFO16_06600</name>
</gene>
<dbReference type="RefSeq" id="WP_211148325.1">
    <property type="nucleotide sequence ID" value="NZ_JBBMEY010000022.1"/>
</dbReference>
<evidence type="ECO:0000259" key="7">
    <source>
        <dbReference type="PROSITE" id="PS50847"/>
    </source>
</evidence>
<keyword evidence="6" id="KW-1133">Transmembrane helix</keyword>
<comment type="caution">
    <text evidence="8">The sequence shown here is derived from an EMBL/GenBank/DDBJ whole genome shotgun (WGS) entry which is preliminary data.</text>
</comment>
<dbReference type="Gene3D" id="2.160.20.110">
    <property type="match status" value="1"/>
</dbReference>
<dbReference type="PROSITE" id="PS50847">
    <property type="entry name" value="GRAM_POS_ANCHORING"/>
    <property type="match status" value="1"/>
</dbReference>
<accession>A0ABV1HUB2</accession>
<evidence type="ECO:0000313" key="8">
    <source>
        <dbReference type="EMBL" id="MEQ2565905.1"/>
    </source>
</evidence>
<organism evidence="8 9">
    <name type="scientific">Ruminococcoides intestinihominis</name>
    <dbReference type="NCBI Taxonomy" id="3133161"/>
    <lineage>
        <taxon>Bacteria</taxon>
        <taxon>Bacillati</taxon>
        <taxon>Bacillota</taxon>
        <taxon>Clostridia</taxon>
        <taxon>Eubacteriales</taxon>
        <taxon>Oscillospiraceae</taxon>
        <taxon>Ruminococcoides</taxon>
    </lineage>
</organism>
<proteinExistence type="predicted"/>
<keyword evidence="6" id="KW-0812">Transmembrane</keyword>